<dbReference type="Proteomes" id="UP000516074">
    <property type="component" value="Segment"/>
</dbReference>
<accession>A0A7G9V165</accession>
<reference evidence="1 2" key="1">
    <citation type="submission" date="2020-06" db="EMBL/GenBank/DDBJ databases">
        <title>Characterization of Pseudomonas phiPsa374-like phages.</title>
        <authorList>
            <person name="Warring S."/>
            <person name="Malone L.M."/>
            <person name="Easingwood R.A."/>
            <person name="Rigano L."/>
            <person name="Frampton R.A."/>
            <person name="Lopez Acedo E."/>
            <person name="Templeton M.D."/>
            <person name="Kleffmann T."/>
            <person name="Bostina M."/>
            <person name="Fineran P.C."/>
        </authorList>
    </citation>
    <scope>NUCLEOTIDE SEQUENCE [LARGE SCALE GENOMIC DNA]</scope>
</reference>
<gene>
    <name evidence="1" type="ORF">phiPsa267_057</name>
</gene>
<evidence type="ECO:0000313" key="2">
    <source>
        <dbReference type="Proteomes" id="UP000516074"/>
    </source>
</evidence>
<organism evidence="1 2">
    <name type="scientific">Pseudomonas phage phiPsa267</name>
    <dbReference type="NCBI Taxonomy" id="1460361"/>
    <lineage>
        <taxon>Viruses</taxon>
        <taxon>Duplodnaviria</taxon>
        <taxon>Heunggongvirae</taxon>
        <taxon>Uroviricota</taxon>
        <taxon>Caudoviricetes</taxon>
        <taxon>Vandenendeviridae</taxon>
        <taxon>Gorskivirinae</taxon>
        <taxon>Otagovirus</taxon>
        <taxon>Otagovirus psa267</taxon>
    </lineage>
</organism>
<name>A0A7G9V165_9CAUD</name>
<keyword evidence="2" id="KW-1185">Reference proteome</keyword>
<sequence length="50" mass="6038">MKVRIRAPRLAILKRNGKRCPCCDHLNWKCKLMDKQSFKEAQEEIQDYNM</sequence>
<evidence type="ECO:0000313" key="1">
    <source>
        <dbReference type="EMBL" id="QNO00021.1"/>
    </source>
</evidence>
<protein>
    <submittedName>
        <fullName evidence="1">Uncharacterized protein</fullName>
    </submittedName>
</protein>
<dbReference type="EMBL" id="MT670417">
    <property type="protein sequence ID" value="QNO00021.1"/>
    <property type="molecule type" value="Genomic_DNA"/>
</dbReference>
<proteinExistence type="predicted"/>